<name>A0A1F6XZ73_9BACT</name>
<gene>
    <name evidence="9" type="primary">secD</name>
    <name evidence="13" type="ORF">A3H53_01355</name>
</gene>
<dbReference type="Gene3D" id="3.30.70.3400">
    <property type="match status" value="1"/>
</dbReference>
<evidence type="ECO:0000313" key="13">
    <source>
        <dbReference type="EMBL" id="OGI99415.1"/>
    </source>
</evidence>
<evidence type="ECO:0000256" key="8">
    <source>
        <dbReference type="ARBA" id="ARBA00023136"/>
    </source>
</evidence>
<evidence type="ECO:0000259" key="12">
    <source>
        <dbReference type="Pfam" id="PF22599"/>
    </source>
</evidence>
<dbReference type="GO" id="GO:0065002">
    <property type="term" value="P:intracellular protein transmembrane transport"/>
    <property type="evidence" value="ECO:0007669"/>
    <property type="project" value="UniProtKB-UniRule"/>
</dbReference>
<dbReference type="GO" id="GO:0015450">
    <property type="term" value="F:protein-transporting ATPase activity"/>
    <property type="evidence" value="ECO:0007669"/>
    <property type="project" value="InterPro"/>
</dbReference>
<dbReference type="Pfam" id="PF22599">
    <property type="entry name" value="SecDF_P1_head"/>
    <property type="match status" value="1"/>
</dbReference>
<keyword evidence="6 9" id="KW-1133">Transmembrane helix</keyword>
<dbReference type="NCBIfam" id="TIGR00916">
    <property type="entry name" value="2A0604s01"/>
    <property type="match status" value="1"/>
</dbReference>
<evidence type="ECO:0000256" key="2">
    <source>
        <dbReference type="ARBA" id="ARBA00022448"/>
    </source>
</evidence>
<keyword evidence="3 9" id="KW-1003">Cell membrane</keyword>
<comment type="caution">
    <text evidence="13">The sequence shown here is derived from an EMBL/GenBank/DDBJ whole genome shotgun (WGS) entry which is preliminary data.</text>
</comment>
<dbReference type="HAMAP" id="MF_01463_B">
    <property type="entry name" value="SecD_B"/>
    <property type="match status" value="1"/>
</dbReference>
<feature type="domain" description="SecDF P1 head subdomain" evidence="12">
    <location>
        <begin position="135"/>
        <end position="236"/>
    </location>
</feature>
<keyword evidence="5 9" id="KW-0653">Protein transport</keyword>
<comment type="subunit">
    <text evidence="9">Forms a complex with SecF. Part of the essential Sec protein translocation apparatus which comprises SecA, SecYEG and auxiliary proteins SecDF. Other proteins may also be involved.</text>
</comment>
<dbReference type="Proteomes" id="UP000176479">
    <property type="component" value="Unassembled WGS sequence"/>
</dbReference>
<dbReference type="GO" id="GO:0043952">
    <property type="term" value="P:protein transport by the Sec complex"/>
    <property type="evidence" value="ECO:0007669"/>
    <property type="project" value="UniProtKB-UniRule"/>
</dbReference>
<evidence type="ECO:0000256" key="6">
    <source>
        <dbReference type="ARBA" id="ARBA00022989"/>
    </source>
</evidence>
<sequence>MKSFKSNLFILIIVLIAAIAAGIFVTPKWYGAKHLPWNLGLDLVGGTSLTYKVDLSEVKSSEYEAVVGGLKEVIEKRVNLYGVAEPKITIAQKGDSYELIVDLAGVKDLKDAVRQIGETPRLDFREVVPEGEGAIAVKSELTGRYIAGASLAFDNLNKPVVNLKFNDEGAKIFEELTARNVGKPLAIFVDDELTDAPTVKQKISGGEATISGGGEGFTIEEAKKLVQRLNAGALSAPISLSNQRTVSATAAEDALNRIIVAGVIGTALVALFMVGYYRLLGVFAVLALLIYTAFTLAIFKSGLFGLIPSFTMTLSGIAGFILSVGMAVDANILIFERTKEEARKGVTKKAAVEEGFKRAWLSIRDSNISTIITATILYYFTSSFVQGFALTLGIGVLISMFSAIFVTRTMLKVFTKN</sequence>
<comment type="function">
    <text evidence="9">Part of the Sec protein translocase complex. Interacts with the SecYEG preprotein conducting channel. SecDF uses the proton motive force (PMF) to complete protein translocation after the ATP-dependent function of SecA.</text>
</comment>
<feature type="transmembrane region" description="Helical" evidence="9">
    <location>
        <begin position="311"/>
        <end position="334"/>
    </location>
</feature>
<feature type="transmembrane region" description="Helical" evidence="9">
    <location>
        <begin position="387"/>
        <end position="407"/>
    </location>
</feature>
<evidence type="ECO:0000256" key="5">
    <source>
        <dbReference type="ARBA" id="ARBA00022927"/>
    </source>
</evidence>
<accession>A0A1F6XZ73</accession>
<keyword evidence="7 9" id="KW-0811">Translocation</keyword>
<comment type="similarity">
    <text evidence="9">Belongs to the SecD/SecF family. SecD subfamily.</text>
</comment>
<dbReference type="GO" id="GO:0005886">
    <property type="term" value="C:plasma membrane"/>
    <property type="evidence" value="ECO:0007669"/>
    <property type="project" value="UniProtKB-SubCell"/>
</dbReference>
<dbReference type="InterPro" id="IPR054384">
    <property type="entry name" value="SecDF_P1_head"/>
</dbReference>
<dbReference type="Pfam" id="PF21760">
    <property type="entry name" value="SecD_1st"/>
    <property type="match status" value="1"/>
</dbReference>
<dbReference type="Gene3D" id="3.30.1360.200">
    <property type="match status" value="1"/>
</dbReference>
<organism evidence="13 14">
    <name type="scientific">Candidatus Nomurabacteria bacterium RIFCSPLOWO2_02_FULL_40_10</name>
    <dbReference type="NCBI Taxonomy" id="1801786"/>
    <lineage>
        <taxon>Bacteria</taxon>
        <taxon>Candidatus Nomuraibacteriota</taxon>
    </lineage>
</organism>
<dbReference type="Pfam" id="PF02355">
    <property type="entry name" value="SecD_SecF_C"/>
    <property type="match status" value="1"/>
</dbReference>
<dbReference type="PANTHER" id="PTHR30081:SF1">
    <property type="entry name" value="PROTEIN TRANSLOCASE SUBUNIT SECD"/>
    <property type="match status" value="1"/>
</dbReference>
<comment type="caution">
    <text evidence="9">Lacks conserved residue(s) required for the propagation of feature annotation.</text>
</comment>
<dbReference type="InterPro" id="IPR048631">
    <property type="entry name" value="SecD_1st"/>
</dbReference>
<dbReference type="GO" id="GO:0006605">
    <property type="term" value="P:protein targeting"/>
    <property type="evidence" value="ECO:0007669"/>
    <property type="project" value="UniProtKB-UniRule"/>
</dbReference>
<proteinExistence type="inferred from homology"/>
<evidence type="ECO:0000256" key="4">
    <source>
        <dbReference type="ARBA" id="ARBA00022692"/>
    </source>
</evidence>
<dbReference type="InterPro" id="IPR055344">
    <property type="entry name" value="SecD_SecF_C_bact"/>
</dbReference>
<dbReference type="SUPFAM" id="SSF82866">
    <property type="entry name" value="Multidrug efflux transporter AcrB transmembrane domain"/>
    <property type="match status" value="1"/>
</dbReference>
<dbReference type="EMBL" id="MFVK01000022">
    <property type="protein sequence ID" value="OGI99415.1"/>
    <property type="molecule type" value="Genomic_DNA"/>
</dbReference>
<evidence type="ECO:0000259" key="10">
    <source>
        <dbReference type="Pfam" id="PF02355"/>
    </source>
</evidence>
<feature type="transmembrane region" description="Helical" evidence="9">
    <location>
        <begin position="279"/>
        <end position="299"/>
    </location>
</feature>
<keyword evidence="8 9" id="KW-0472">Membrane</keyword>
<dbReference type="InterPro" id="IPR048634">
    <property type="entry name" value="SecD_SecF_C"/>
</dbReference>
<keyword evidence="2 9" id="KW-0813">Transport</keyword>
<comment type="subcellular location">
    <subcellularLocation>
        <location evidence="1 9">Cell membrane</location>
        <topology evidence="1 9">Multi-pass membrane protein</topology>
    </subcellularLocation>
</comment>
<feature type="transmembrane region" description="Helical" evidence="9">
    <location>
        <begin position="254"/>
        <end position="272"/>
    </location>
</feature>
<evidence type="ECO:0000259" key="11">
    <source>
        <dbReference type="Pfam" id="PF21760"/>
    </source>
</evidence>
<dbReference type="InterPro" id="IPR005791">
    <property type="entry name" value="SecD"/>
</dbReference>
<dbReference type="PANTHER" id="PTHR30081">
    <property type="entry name" value="PROTEIN-EXPORT MEMBRANE PROTEIN SEC"/>
    <property type="match status" value="1"/>
</dbReference>
<reference evidence="13 14" key="1">
    <citation type="journal article" date="2016" name="Nat. Commun.">
        <title>Thousands of microbial genomes shed light on interconnected biogeochemical processes in an aquifer system.</title>
        <authorList>
            <person name="Anantharaman K."/>
            <person name="Brown C.T."/>
            <person name="Hug L.A."/>
            <person name="Sharon I."/>
            <person name="Castelle C.J."/>
            <person name="Probst A.J."/>
            <person name="Thomas B.C."/>
            <person name="Singh A."/>
            <person name="Wilkins M.J."/>
            <person name="Karaoz U."/>
            <person name="Brodie E.L."/>
            <person name="Williams K.H."/>
            <person name="Hubbard S.S."/>
            <person name="Banfield J.F."/>
        </authorList>
    </citation>
    <scope>NUCLEOTIDE SEQUENCE [LARGE SCALE GENOMIC DNA]</scope>
</reference>
<evidence type="ECO:0000256" key="9">
    <source>
        <dbReference type="HAMAP-Rule" id="MF_01463"/>
    </source>
</evidence>
<keyword evidence="4 9" id="KW-0812">Transmembrane</keyword>
<evidence type="ECO:0000256" key="1">
    <source>
        <dbReference type="ARBA" id="ARBA00004651"/>
    </source>
</evidence>
<dbReference type="AlphaFoldDB" id="A0A1F6XZ73"/>
<feature type="domain" description="Protein export membrane protein SecD/SecF C-terminal" evidence="10">
    <location>
        <begin position="239"/>
        <end position="415"/>
    </location>
</feature>
<dbReference type="InterPro" id="IPR022813">
    <property type="entry name" value="SecD/SecF_arch_bac"/>
</dbReference>
<evidence type="ECO:0000256" key="7">
    <source>
        <dbReference type="ARBA" id="ARBA00023010"/>
    </source>
</evidence>
<protein>
    <recommendedName>
        <fullName evidence="9">Protein translocase subunit SecD</fullName>
    </recommendedName>
</protein>
<dbReference type="NCBIfam" id="TIGR01129">
    <property type="entry name" value="secD"/>
    <property type="match status" value="1"/>
</dbReference>
<evidence type="ECO:0000256" key="3">
    <source>
        <dbReference type="ARBA" id="ARBA00022475"/>
    </source>
</evidence>
<feature type="domain" description="Protein translocase subunit SecDF P1" evidence="11">
    <location>
        <begin position="71"/>
        <end position="127"/>
    </location>
</feature>
<evidence type="ECO:0000313" key="14">
    <source>
        <dbReference type="Proteomes" id="UP000176479"/>
    </source>
</evidence>